<dbReference type="HOGENOM" id="CLU_097491_0_0_9"/>
<organism evidence="3 4">
    <name type="scientific">Hungatella hathewayi WAL-18680</name>
    <dbReference type="NCBI Taxonomy" id="742737"/>
    <lineage>
        <taxon>Bacteria</taxon>
        <taxon>Bacillati</taxon>
        <taxon>Bacillota</taxon>
        <taxon>Clostridia</taxon>
        <taxon>Lachnospirales</taxon>
        <taxon>Lachnospiraceae</taxon>
        <taxon>Hungatella</taxon>
    </lineage>
</organism>
<dbReference type="InterPro" id="IPR001455">
    <property type="entry name" value="TusA-like"/>
</dbReference>
<dbReference type="InterPro" id="IPR019870">
    <property type="entry name" value="Se_metab_YedF"/>
</dbReference>
<comment type="caution">
    <text evidence="3">The sequence shown here is derived from an EMBL/GenBank/DDBJ whole genome shotgun (WGS) entry which is preliminary data.</text>
</comment>
<dbReference type="PANTHER" id="PTHR33279:SF6">
    <property type="entry name" value="SULFUR CARRIER PROTEIN YEDF-RELATED"/>
    <property type="match status" value="1"/>
</dbReference>
<dbReference type="InterPro" id="IPR036868">
    <property type="entry name" value="TusA-like_sf"/>
</dbReference>
<dbReference type="InterPro" id="IPR027396">
    <property type="entry name" value="DsrEFH-like"/>
</dbReference>
<comment type="similarity">
    <text evidence="1">Belongs to the sulfur carrier protein TusA family.</text>
</comment>
<dbReference type="Proteomes" id="UP000005384">
    <property type="component" value="Unassembled WGS sequence"/>
</dbReference>
<proteinExistence type="inferred from homology"/>
<dbReference type="SUPFAM" id="SSF64307">
    <property type="entry name" value="SirA-like"/>
    <property type="match status" value="1"/>
</dbReference>
<keyword evidence="4" id="KW-1185">Reference proteome</keyword>
<dbReference type="EMBL" id="ADLN01000044">
    <property type="protein sequence ID" value="EHI59868.1"/>
    <property type="molecule type" value="Genomic_DNA"/>
</dbReference>
<dbReference type="Gene3D" id="3.30.110.40">
    <property type="entry name" value="TusA-like domain"/>
    <property type="match status" value="1"/>
</dbReference>
<accession>G5IFC2</accession>
<evidence type="ECO:0000313" key="3">
    <source>
        <dbReference type="EMBL" id="EHI59868.1"/>
    </source>
</evidence>
<dbReference type="OrthoDB" id="9801500at2"/>
<dbReference type="SUPFAM" id="SSF75169">
    <property type="entry name" value="DsrEFH-like"/>
    <property type="match status" value="1"/>
</dbReference>
<dbReference type="Pfam" id="PF01206">
    <property type="entry name" value="TusA"/>
    <property type="match status" value="1"/>
</dbReference>
<evidence type="ECO:0000313" key="4">
    <source>
        <dbReference type="Proteomes" id="UP000005384"/>
    </source>
</evidence>
<reference evidence="3 4" key="1">
    <citation type="submission" date="2011-08" db="EMBL/GenBank/DDBJ databases">
        <title>The Genome Sequence of Clostridium hathewayi WAL-18680.</title>
        <authorList>
            <consortium name="The Broad Institute Genome Sequencing Platform"/>
            <person name="Earl A."/>
            <person name="Ward D."/>
            <person name="Feldgarden M."/>
            <person name="Gevers D."/>
            <person name="Finegold S.M."/>
            <person name="Summanen P.H."/>
            <person name="Molitoris D.R."/>
            <person name="Song M."/>
            <person name="Daigneault M."/>
            <person name="Allen-Vercoe E."/>
            <person name="Young S.K."/>
            <person name="Zeng Q."/>
            <person name="Gargeya S."/>
            <person name="Fitzgerald M."/>
            <person name="Haas B."/>
            <person name="Abouelleil A."/>
            <person name="Alvarado L."/>
            <person name="Arachchi H.M."/>
            <person name="Berlin A."/>
            <person name="Brown A."/>
            <person name="Chapman S.B."/>
            <person name="Chen Z."/>
            <person name="Dunbar C."/>
            <person name="Freedman E."/>
            <person name="Gearin G."/>
            <person name="Gellesch M."/>
            <person name="Goldberg J."/>
            <person name="Griggs A."/>
            <person name="Gujja S."/>
            <person name="Heiman D."/>
            <person name="Howarth C."/>
            <person name="Larson L."/>
            <person name="Lui A."/>
            <person name="MacDonald P.J.P."/>
            <person name="Montmayeur A."/>
            <person name="Murphy C."/>
            <person name="Neiman D."/>
            <person name="Pearson M."/>
            <person name="Priest M."/>
            <person name="Roberts A."/>
            <person name="Saif S."/>
            <person name="Shea T."/>
            <person name="Shenoy N."/>
            <person name="Sisk P."/>
            <person name="Stolte C."/>
            <person name="Sykes S."/>
            <person name="Wortman J."/>
            <person name="Nusbaum C."/>
            <person name="Birren B."/>
        </authorList>
    </citation>
    <scope>NUCLEOTIDE SEQUENCE [LARGE SCALE GENOMIC DNA]</scope>
    <source>
        <strain evidence="3 4">WAL-18680</strain>
    </source>
</reference>
<dbReference type="PATRIC" id="fig|742737.3.peg.2225"/>
<dbReference type="NCBIfam" id="TIGR03527">
    <property type="entry name" value="selenium_YedF"/>
    <property type="match status" value="1"/>
</dbReference>
<feature type="domain" description="UPF0033" evidence="2">
    <location>
        <begin position="3"/>
        <end position="68"/>
    </location>
</feature>
<protein>
    <submittedName>
        <fullName evidence="3">Selenium metabolism protein YedF</fullName>
    </submittedName>
</protein>
<dbReference type="AlphaFoldDB" id="G5IFC2"/>
<dbReference type="RefSeq" id="WP_006780179.1">
    <property type="nucleotide sequence ID" value="NZ_CP040506.1"/>
</dbReference>
<sequence length="212" mass="22625">MNKTVDARNIPCPGPVIEAKKALKDMTEGVLTILVDNAAAVQNLTKLATFMKLPVTSEKLDEGTFQVEFQAGGQTGSQTEAAASGELPVPEETLCAPDSRRKGLVVALSSDHMGEGDETLGKALMKGFVYALTNLEHLPETILLYNGGARLSVEGSESLEDLKLLEAQGVEVLTCGTCLNHYQLTEKLAVGSVTNMYEIVEKMTLADSVVKP</sequence>
<evidence type="ECO:0000256" key="1">
    <source>
        <dbReference type="ARBA" id="ARBA00008984"/>
    </source>
</evidence>
<evidence type="ECO:0000259" key="2">
    <source>
        <dbReference type="Pfam" id="PF01206"/>
    </source>
</evidence>
<name>G5IFC2_9FIRM</name>
<gene>
    <name evidence="3" type="ORF">HMPREF9473_02199</name>
</gene>
<dbReference type="PANTHER" id="PTHR33279">
    <property type="entry name" value="SULFUR CARRIER PROTEIN YEDF-RELATED"/>
    <property type="match status" value="1"/>
</dbReference>